<feature type="transmembrane region" description="Helical" evidence="6">
    <location>
        <begin position="316"/>
        <end position="337"/>
    </location>
</feature>
<dbReference type="AlphaFoldDB" id="A0AAD6N5I4"/>
<dbReference type="GO" id="GO:0016020">
    <property type="term" value="C:membrane"/>
    <property type="evidence" value="ECO:0007669"/>
    <property type="project" value="UniProtKB-SubCell"/>
</dbReference>
<keyword evidence="8" id="KW-1185">Reference proteome</keyword>
<evidence type="ECO:0000256" key="6">
    <source>
        <dbReference type="SAM" id="Phobius"/>
    </source>
</evidence>
<accession>A0AAD6N5I4</accession>
<dbReference type="InterPro" id="IPR011701">
    <property type="entry name" value="MFS"/>
</dbReference>
<reference evidence="7" key="2">
    <citation type="submission" date="2023-01" db="EMBL/GenBank/DDBJ databases">
        <authorList>
            <person name="Petersen C."/>
        </authorList>
    </citation>
    <scope>NUCLEOTIDE SEQUENCE</scope>
    <source>
        <strain evidence="7">IBT 15450</strain>
    </source>
</reference>
<feature type="transmembrane region" description="Helical" evidence="6">
    <location>
        <begin position="111"/>
        <end position="129"/>
    </location>
</feature>
<dbReference type="EMBL" id="JAQJZL010000012">
    <property type="protein sequence ID" value="KAJ6034119.1"/>
    <property type="molecule type" value="Genomic_DNA"/>
</dbReference>
<protein>
    <recommendedName>
        <fullName evidence="9">Major facilitator superfamily (MFS) profile domain-containing protein</fullName>
    </recommendedName>
</protein>
<dbReference type="Proteomes" id="UP001219568">
    <property type="component" value="Unassembled WGS sequence"/>
</dbReference>
<evidence type="ECO:0000313" key="8">
    <source>
        <dbReference type="Proteomes" id="UP001219568"/>
    </source>
</evidence>
<dbReference type="InterPro" id="IPR036259">
    <property type="entry name" value="MFS_trans_sf"/>
</dbReference>
<feature type="transmembrane region" description="Helical" evidence="6">
    <location>
        <begin position="202"/>
        <end position="222"/>
    </location>
</feature>
<evidence type="ECO:0000313" key="7">
    <source>
        <dbReference type="EMBL" id="KAJ6034119.1"/>
    </source>
</evidence>
<evidence type="ECO:0008006" key="9">
    <source>
        <dbReference type="Google" id="ProtNLM"/>
    </source>
</evidence>
<reference evidence="7" key="1">
    <citation type="journal article" date="2023" name="IMA Fungus">
        <title>Comparative genomic study of the Penicillium genus elucidates a diverse pangenome and 15 lateral gene transfer events.</title>
        <authorList>
            <person name="Petersen C."/>
            <person name="Sorensen T."/>
            <person name="Nielsen M.R."/>
            <person name="Sondergaard T.E."/>
            <person name="Sorensen J.L."/>
            <person name="Fitzpatrick D.A."/>
            <person name="Frisvad J.C."/>
            <person name="Nielsen K.L."/>
        </authorList>
    </citation>
    <scope>NUCLEOTIDE SEQUENCE</scope>
    <source>
        <strain evidence="7">IBT 15450</strain>
    </source>
</reference>
<evidence type="ECO:0000256" key="3">
    <source>
        <dbReference type="ARBA" id="ARBA00022692"/>
    </source>
</evidence>
<feature type="transmembrane region" description="Helical" evidence="6">
    <location>
        <begin position="228"/>
        <end position="252"/>
    </location>
</feature>
<feature type="transmembrane region" description="Helical" evidence="6">
    <location>
        <begin position="412"/>
        <end position="442"/>
    </location>
</feature>
<sequence length="483" mass="53164">MWVPRADHISIHQTSEKEPVVDSVGEKDVQVGITTHLDEGKVFLRQHGFTMKTFKAYWTMKHATSRGPQSRSYSTPLLAGTYMLQNIDKSALAYSAVFDLLKSTHMSSNEYSWLASIFYFAYLVAEYPWTVLAQKTNLAKVVSCNIVAWGAMLMITAACSAFTGMAICRFLLGVFEAPITPCFMMIIGMWYTRSQQPFRAGVFYSCNGVGAMVGGVLTFGIGQIETIAVWRAIYLILGGITVCWGIVMLFFLPGDVLSAKRFSLEDKALLIGRGRLGRTDIINHQSSGTRSVVNGGIANFSKLIIKGLTHDSLTTVAQGIPFGAFQVVWVLSGTYFASRFANYRTIVMFAYLIPTIVGIALMWKLDHATHKVGVLFSYYIVGAYVCSLVLALQMPATNLGGYMKRSTGVAFVFWPIVLTGCKVLLACSSAQAALTVCLRWLLILRNKHRDAAAAAANESGAPFEVDESADLTDFENPNFRYVL</sequence>
<dbReference type="PANTHER" id="PTHR43791">
    <property type="entry name" value="PERMEASE-RELATED"/>
    <property type="match status" value="1"/>
</dbReference>
<comment type="subcellular location">
    <subcellularLocation>
        <location evidence="1">Membrane</location>
        <topology evidence="1">Multi-pass membrane protein</topology>
    </subcellularLocation>
</comment>
<gene>
    <name evidence="7" type="ORF">N7460_009936</name>
</gene>
<keyword evidence="3 6" id="KW-0812">Transmembrane</keyword>
<keyword evidence="2" id="KW-0813">Transport</keyword>
<organism evidence="7 8">
    <name type="scientific">Penicillium canescens</name>
    <dbReference type="NCBI Taxonomy" id="5083"/>
    <lineage>
        <taxon>Eukaryota</taxon>
        <taxon>Fungi</taxon>
        <taxon>Dikarya</taxon>
        <taxon>Ascomycota</taxon>
        <taxon>Pezizomycotina</taxon>
        <taxon>Eurotiomycetes</taxon>
        <taxon>Eurotiomycetidae</taxon>
        <taxon>Eurotiales</taxon>
        <taxon>Aspergillaceae</taxon>
        <taxon>Penicillium</taxon>
    </lineage>
</organism>
<feature type="transmembrane region" description="Helical" evidence="6">
    <location>
        <begin position="375"/>
        <end position="392"/>
    </location>
</feature>
<feature type="transmembrane region" description="Helical" evidence="6">
    <location>
        <begin position="141"/>
        <end position="164"/>
    </location>
</feature>
<evidence type="ECO:0000256" key="5">
    <source>
        <dbReference type="ARBA" id="ARBA00023136"/>
    </source>
</evidence>
<feature type="transmembrane region" description="Helical" evidence="6">
    <location>
        <begin position="170"/>
        <end position="190"/>
    </location>
</feature>
<dbReference type="PANTHER" id="PTHR43791:SF81">
    <property type="entry name" value="TRANSPORTER, PUTATIVE (AFU_ORTHOLOGUE AFUA_7G01190)-RELATED"/>
    <property type="match status" value="1"/>
</dbReference>
<dbReference type="SUPFAM" id="SSF103473">
    <property type="entry name" value="MFS general substrate transporter"/>
    <property type="match status" value="1"/>
</dbReference>
<dbReference type="GO" id="GO:0022857">
    <property type="term" value="F:transmembrane transporter activity"/>
    <property type="evidence" value="ECO:0007669"/>
    <property type="project" value="InterPro"/>
</dbReference>
<evidence type="ECO:0000256" key="2">
    <source>
        <dbReference type="ARBA" id="ARBA00022448"/>
    </source>
</evidence>
<feature type="transmembrane region" description="Helical" evidence="6">
    <location>
        <begin position="343"/>
        <end position="363"/>
    </location>
</feature>
<dbReference type="Gene3D" id="1.20.1250.20">
    <property type="entry name" value="MFS general substrate transporter like domains"/>
    <property type="match status" value="1"/>
</dbReference>
<name>A0AAD6N5I4_PENCN</name>
<evidence type="ECO:0000256" key="4">
    <source>
        <dbReference type="ARBA" id="ARBA00022989"/>
    </source>
</evidence>
<keyword evidence="5 6" id="KW-0472">Membrane</keyword>
<proteinExistence type="predicted"/>
<dbReference type="Pfam" id="PF07690">
    <property type="entry name" value="MFS_1"/>
    <property type="match status" value="1"/>
</dbReference>
<comment type="caution">
    <text evidence="7">The sequence shown here is derived from an EMBL/GenBank/DDBJ whole genome shotgun (WGS) entry which is preliminary data.</text>
</comment>
<keyword evidence="4 6" id="KW-1133">Transmembrane helix</keyword>
<evidence type="ECO:0000256" key="1">
    <source>
        <dbReference type="ARBA" id="ARBA00004141"/>
    </source>
</evidence>